<feature type="domain" description="Band 7" evidence="6">
    <location>
        <begin position="73"/>
        <end position="285"/>
    </location>
</feature>
<dbReference type="InterPro" id="IPR027705">
    <property type="entry name" value="Flotillin_fam"/>
</dbReference>
<dbReference type="Proteomes" id="UP000789524">
    <property type="component" value="Unassembled WGS sequence"/>
</dbReference>
<dbReference type="GO" id="GO:0031410">
    <property type="term" value="C:cytoplasmic vesicle"/>
    <property type="evidence" value="ECO:0007669"/>
    <property type="project" value="TreeGrafter"/>
</dbReference>
<dbReference type="PANTHER" id="PTHR13806">
    <property type="entry name" value="FLOTILLIN-RELATED"/>
    <property type="match status" value="1"/>
</dbReference>
<dbReference type="SMART" id="SM00244">
    <property type="entry name" value="PHB"/>
    <property type="match status" value="1"/>
</dbReference>
<dbReference type="CDD" id="cd03399">
    <property type="entry name" value="SPFH_flotillin"/>
    <property type="match status" value="1"/>
</dbReference>
<comment type="subcellular location">
    <subcellularLocation>
        <location evidence="1">Membrane</location>
    </subcellularLocation>
</comment>
<dbReference type="SUPFAM" id="SSF117892">
    <property type="entry name" value="Band 7/SPFH domain"/>
    <property type="match status" value="2"/>
</dbReference>
<dbReference type="GO" id="GO:0072659">
    <property type="term" value="P:protein localization to plasma membrane"/>
    <property type="evidence" value="ECO:0007669"/>
    <property type="project" value="TreeGrafter"/>
</dbReference>
<name>A0A8J2QBM9_9NEOP</name>
<keyword evidence="8" id="KW-1185">Reference proteome</keyword>
<evidence type="ECO:0000259" key="6">
    <source>
        <dbReference type="SMART" id="SM00244"/>
    </source>
</evidence>
<dbReference type="EMBL" id="CAKASE010000043">
    <property type="protein sequence ID" value="CAG9559055.1"/>
    <property type="molecule type" value="Genomic_DNA"/>
</dbReference>
<feature type="coiled-coil region" evidence="5">
    <location>
        <begin position="254"/>
        <end position="290"/>
    </location>
</feature>
<dbReference type="Pfam" id="PF01145">
    <property type="entry name" value="Band_7"/>
    <property type="match status" value="1"/>
</dbReference>
<dbReference type="InterPro" id="IPR036013">
    <property type="entry name" value="Band_7/SPFH_dom_sf"/>
</dbReference>
<dbReference type="PANTHER" id="PTHR13806:SF46">
    <property type="entry name" value="FLOTILLIN-1-RELATED"/>
    <property type="match status" value="1"/>
</dbReference>
<dbReference type="GO" id="GO:0016600">
    <property type="term" value="C:flotillin complex"/>
    <property type="evidence" value="ECO:0007669"/>
    <property type="project" value="TreeGrafter"/>
</dbReference>
<evidence type="ECO:0000313" key="7">
    <source>
        <dbReference type="EMBL" id="CAG9559055.1"/>
    </source>
</evidence>
<dbReference type="AlphaFoldDB" id="A0A8J2QBM9"/>
<gene>
    <name evidence="7" type="ORF">DCHRY22_LOCUS992</name>
</gene>
<keyword evidence="5" id="KW-0175">Coiled coil</keyword>
<dbReference type="OrthoDB" id="6080404at2759"/>
<evidence type="ECO:0000256" key="1">
    <source>
        <dbReference type="ARBA" id="ARBA00004370"/>
    </source>
</evidence>
<accession>A0A8J2QBM9</accession>
<evidence type="ECO:0000256" key="2">
    <source>
        <dbReference type="ARBA" id="ARBA00007161"/>
    </source>
</evidence>
<evidence type="ECO:0000256" key="3">
    <source>
        <dbReference type="ARBA" id="ARBA00023136"/>
    </source>
</evidence>
<organism evidence="7 8">
    <name type="scientific">Danaus chrysippus</name>
    <name type="common">African queen</name>
    <dbReference type="NCBI Taxonomy" id="151541"/>
    <lineage>
        <taxon>Eukaryota</taxon>
        <taxon>Metazoa</taxon>
        <taxon>Ecdysozoa</taxon>
        <taxon>Arthropoda</taxon>
        <taxon>Hexapoda</taxon>
        <taxon>Insecta</taxon>
        <taxon>Pterygota</taxon>
        <taxon>Neoptera</taxon>
        <taxon>Endopterygota</taxon>
        <taxon>Lepidoptera</taxon>
        <taxon>Glossata</taxon>
        <taxon>Ditrysia</taxon>
        <taxon>Papilionoidea</taxon>
        <taxon>Nymphalidae</taxon>
        <taxon>Danainae</taxon>
        <taxon>Danaini</taxon>
        <taxon>Danaina</taxon>
        <taxon>Danaus</taxon>
        <taxon>Anosia</taxon>
    </lineage>
</organism>
<evidence type="ECO:0000256" key="5">
    <source>
        <dbReference type="SAM" id="Coils"/>
    </source>
</evidence>
<dbReference type="Gene3D" id="3.30.479.30">
    <property type="entry name" value="Band 7 domain"/>
    <property type="match status" value="1"/>
</dbReference>
<sequence>MLGGCFGSTQKRTIVGGWAWAWCLVTDVQRISLEVMTLNPMCEYVETAQGVPLTVTGVAQCKIMNEDELLTTACEQFLGKTVKEIKMTILQTLEGHLRAILGDNGFVNESLKTKVDDISNILFRVRSWVFVGTLTVEEVYKDRDQFAGLVREVAAPDVGRMGIEILSFTIKDVYDDVQYLASLGKSQTAVVKRDADIGVAQANRDAGIREAECEKSAMDVKYSMDTKIEDNTRLFKLQKAQFDQEINTAKAEAALAYELQAAKIKQRIRNEEIQIEVVERRKQIEVEQQEILRREEELAATIRLPAEAEAYRLQTIAEGKRTQTVEAAKADAERIKVLGLAEATAIGDVGKADAERMLAKAKVYKQYGDAAIMALVLEALPKIAAEVSAPLSKTDEIVLVGDNGATGEVARLAGGIPPAVRSLTGLDINQVLKRLHPGGNEEPNLAAATSKKKEVAAF</sequence>
<comment type="similarity">
    <text evidence="2 4">Belongs to the band 7/mec-2 family. Flotillin subfamily.</text>
</comment>
<evidence type="ECO:0000313" key="8">
    <source>
        <dbReference type="Proteomes" id="UP000789524"/>
    </source>
</evidence>
<reference evidence="7" key="1">
    <citation type="submission" date="2021-09" db="EMBL/GenBank/DDBJ databases">
        <authorList>
            <person name="Martin H S."/>
        </authorList>
    </citation>
    <scope>NUCLEOTIDE SEQUENCE</scope>
</reference>
<keyword evidence="3" id="KW-0472">Membrane</keyword>
<dbReference type="InterPro" id="IPR001107">
    <property type="entry name" value="Band_7"/>
</dbReference>
<proteinExistence type="inferred from homology"/>
<dbReference type="GO" id="GO:0045661">
    <property type="term" value="P:regulation of myoblast differentiation"/>
    <property type="evidence" value="ECO:0007669"/>
    <property type="project" value="TreeGrafter"/>
</dbReference>
<dbReference type="GO" id="GO:0002020">
    <property type="term" value="F:protease binding"/>
    <property type="evidence" value="ECO:0007669"/>
    <property type="project" value="TreeGrafter"/>
</dbReference>
<evidence type="ECO:0000256" key="4">
    <source>
        <dbReference type="RuleBase" id="RU366054"/>
    </source>
</evidence>
<comment type="caution">
    <text evidence="7">The sequence shown here is derived from an EMBL/GenBank/DDBJ whole genome shotgun (WGS) entry which is preliminary data.</text>
</comment>
<protein>
    <submittedName>
        <fullName evidence="7">(African queen) hypothetical protein</fullName>
    </submittedName>
</protein>